<gene>
    <name evidence="2" type="ORF">LCGC14_2922220</name>
</gene>
<dbReference type="InterPro" id="IPR029052">
    <property type="entry name" value="Metallo-depent_PP-like"/>
</dbReference>
<evidence type="ECO:0000259" key="1">
    <source>
        <dbReference type="Pfam" id="PF00149"/>
    </source>
</evidence>
<accession>A0A0F8ZW41</accession>
<name>A0A0F8ZW41_9ZZZZ</name>
<protein>
    <recommendedName>
        <fullName evidence="1">Calcineurin-like phosphoesterase domain-containing protein</fullName>
    </recommendedName>
</protein>
<evidence type="ECO:0000313" key="2">
    <source>
        <dbReference type="EMBL" id="KKK70614.1"/>
    </source>
</evidence>
<comment type="caution">
    <text evidence="2">The sequence shown here is derived from an EMBL/GenBank/DDBJ whole genome shotgun (WGS) entry which is preliminary data.</text>
</comment>
<dbReference type="InterPro" id="IPR004843">
    <property type="entry name" value="Calcineurin-like_PHP"/>
</dbReference>
<proteinExistence type="predicted"/>
<dbReference type="AlphaFoldDB" id="A0A0F8ZW41"/>
<feature type="domain" description="Calcineurin-like phosphoesterase" evidence="1">
    <location>
        <begin position="97"/>
        <end position="236"/>
    </location>
</feature>
<dbReference type="PANTHER" id="PTHR42850:SF4">
    <property type="entry name" value="ZINC-DEPENDENT ENDOPOLYPHOSPHATASE"/>
    <property type="match status" value="1"/>
</dbReference>
<dbReference type="GO" id="GO:0005737">
    <property type="term" value="C:cytoplasm"/>
    <property type="evidence" value="ECO:0007669"/>
    <property type="project" value="TreeGrafter"/>
</dbReference>
<dbReference type="PANTHER" id="PTHR42850">
    <property type="entry name" value="METALLOPHOSPHOESTERASE"/>
    <property type="match status" value="1"/>
</dbReference>
<dbReference type="GO" id="GO:0110154">
    <property type="term" value="P:RNA decapping"/>
    <property type="evidence" value="ECO:0007669"/>
    <property type="project" value="TreeGrafter"/>
</dbReference>
<dbReference type="InterPro" id="IPR050126">
    <property type="entry name" value="Ap4A_hydrolase"/>
</dbReference>
<dbReference type="SUPFAM" id="SSF56300">
    <property type="entry name" value="Metallo-dependent phosphatases"/>
    <property type="match status" value="1"/>
</dbReference>
<sequence length="254" mass="30112">MVIDHINQNTLDNRKENLHHTNKSINAYNVSHNRKDNKSGFSGVSWSKEKNKWATRMKIGTEYKFLGYFKNKSEAIKKIDEENIKLFGKLRRKRRFALGDCHGNYKALKQVLKKSKFDYEKDELIIIGDVVDGYSCSFEVVEELLKIKNRVFIIGNHDVWWMNHMANGWAEEIWLIQGGKATRNSYKSHGYHYKKMPQSHKDFFNKGVYWYEVDGMLFVHGGFDYPKHPKDCDIEYLTWDRELIERMKCGLKIK</sequence>
<dbReference type="Pfam" id="PF00149">
    <property type="entry name" value="Metallophos"/>
    <property type="match status" value="1"/>
</dbReference>
<reference evidence="2" key="1">
    <citation type="journal article" date="2015" name="Nature">
        <title>Complex archaea that bridge the gap between prokaryotes and eukaryotes.</title>
        <authorList>
            <person name="Spang A."/>
            <person name="Saw J.H."/>
            <person name="Jorgensen S.L."/>
            <person name="Zaremba-Niedzwiedzka K."/>
            <person name="Martijn J."/>
            <person name="Lind A.E."/>
            <person name="van Eijk R."/>
            <person name="Schleper C."/>
            <person name="Guy L."/>
            <person name="Ettema T.J."/>
        </authorList>
    </citation>
    <scope>NUCLEOTIDE SEQUENCE</scope>
</reference>
<dbReference type="GO" id="GO:0008803">
    <property type="term" value="F:bis(5'-nucleosyl)-tetraphosphatase (symmetrical) activity"/>
    <property type="evidence" value="ECO:0007669"/>
    <property type="project" value="TreeGrafter"/>
</dbReference>
<organism evidence="2">
    <name type="scientific">marine sediment metagenome</name>
    <dbReference type="NCBI Taxonomy" id="412755"/>
    <lineage>
        <taxon>unclassified sequences</taxon>
        <taxon>metagenomes</taxon>
        <taxon>ecological metagenomes</taxon>
    </lineage>
</organism>
<dbReference type="GO" id="GO:0016791">
    <property type="term" value="F:phosphatase activity"/>
    <property type="evidence" value="ECO:0007669"/>
    <property type="project" value="TreeGrafter"/>
</dbReference>
<feature type="non-terminal residue" evidence="2">
    <location>
        <position position="254"/>
    </location>
</feature>
<dbReference type="Gene3D" id="3.60.21.10">
    <property type="match status" value="1"/>
</dbReference>
<dbReference type="EMBL" id="LAZR01058108">
    <property type="protein sequence ID" value="KKK70614.1"/>
    <property type="molecule type" value="Genomic_DNA"/>
</dbReference>